<name>A0A3B0JJD9_DROGU</name>
<dbReference type="GO" id="GO:0071013">
    <property type="term" value="C:catalytic step 2 spliceosome"/>
    <property type="evidence" value="ECO:0007669"/>
    <property type="project" value="TreeGrafter"/>
</dbReference>
<dbReference type="Proteomes" id="UP000268350">
    <property type="component" value="Unassembled WGS sequence"/>
</dbReference>
<comment type="subcellular location">
    <subcellularLocation>
        <location evidence="1">Nucleus</location>
        <location evidence="1">Nucleoplasm</location>
    </subcellularLocation>
</comment>
<organism evidence="10 11">
    <name type="scientific">Drosophila guanche</name>
    <name type="common">Fruit fly</name>
    <dbReference type="NCBI Taxonomy" id="7266"/>
    <lineage>
        <taxon>Eukaryota</taxon>
        <taxon>Metazoa</taxon>
        <taxon>Ecdysozoa</taxon>
        <taxon>Arthropoda</taxon>
        <taxon>Hexapoda</taxon>
        <taxon>Insecta</taxon>
        <taxon>Pterygota</taxon>
        <taxon>Neoptera</taxon>
        <taxon>Endopterygota</taxon>
        <taxon>Diptera</taxon>
        <taxon>Brachycera</taxon>
        <taxon>Muscomorpha</taxon>
        <taxon>Ephydroidea</taxon>
        <taxon>Drosophilidae</taxon>
        <taxon>Drosophila</taxon>
        <taxon>Sophophora</taxon>
    </lineage>
</organism>
<comment type="similarity">
    <text evidence="2">Belongs to the ZCCHC8 family.</text>
</comment>
<dbReference type="InterPro" id="IPR006568">
    <property type="entry name" value="PSP_pro-rich"/>
</dbReference>
<dbReference type="OrthoDB" id="8026949at2759"/>
<keyword evidence="6" id="KW-0539">Nucleus</keyword>
<evidence type="ECO:0000256" key="7">
    <source>
        <dbReference type="PROSITE-ProRule" id="PRU00047"/>
    </source>
</evidence>
<dbReference type="Gene3D" id="4.10.60.10">
    <property type="entry name" value="Zinc finger, CCHC-type"/>
    <property type="match status" value="1"/>
</dbReference>
<dbReference type="Pfam" id="PF04046">
    <property type="entry name" value="PSP"/>
    <property type="match status" value="1"/>
</dbReference>
<dbReference type="PROSITE" id="PS50158">
    <property type="entry name" value="ZF_CCHC"/>
    <property type="match status" value="1"/>
</dbReference>
<evidence type="ECO:0000256" key="3">
    <source>
        <dbReference type="ARBA" id="ARBA00022723"/>
    </source>
</evidence>
<feature type="compositionally biased region" description="Polar residues" evidence="8">
    <location>
        <begin position="477"/>
        <end position="490"/>
    </location>
</feature>
<evidence type="ECO:0000313" key="10">
    <source>
        <dbReference type="EMBL" id="SPP73346.1"/>
    </source>
</evidence>
<evidence type="ECO:0000256" key="6">
    <source>
        <dbReference type="ARBA" id="ARBA00023242"/>
    </source>
</evidence>
<keyword evidence="5" id="KW-0862">Zinc</keyword>
<dbReference type="EMBL" id="OUUW01000001">
    <property type="protein sequence ID" value="SPP73346.1"/>
    <property type="molecule type" value="Genomic_DNA"/>
</dbReference>
<dbReference type="AlphaFoldDB" id="A0A3B0JJD9"/>
<dbReference type="Pfam" id="PF00098">
    <property type="entry name" value="zf-CCHC"/>
    <property type="match status" value="1"/>
</dbReference>
<evidence type="ECO:0000256" key="5">
    <source>
        <dbReference type="ARBA" id="ARBA00022833"/>
    </source>
</evidence>
<feature type="compositionally biased region" description="Low complexity" evidence="8">
    <location>
        <begin position="464"/>
        <end position="476"/>
    </location>
</feature>
<evidence type="ECO:0000256" key="4">
    <source>
        <dbReference type="ARBA" id="ARBA00022771"/>
    </source>
</evidence>
<dbReference type="GO" id="GO:0008270">
    <property type="term" value="F:zinc ion binding"/>
    <property type="evidence" value="ECO:0007669"/>
    <property type="project" value="UniProtKB-KW"/>
</dbReference>
<dbReference type="SMART" id="SM00343">
    <property type="entry name" value="ZnF_C2HC"/>
    <property type="match status" value="1"/>
</dbReference>
<evidence type="ECO:0000313" key="11">
    <source>
        <dbReference type="Proteomes" id="UP000268350"/>
    </source>
</evidence>
<feature type="domain" description="CCHC-type" evidence="9">
    <location>
        <begin position="186"/>
        <end position="199"/>
    </location>
</feature>
<dbReference type="SUPFAM" id="SSF57756">
    <property type="entry name" value="Retrovirus zinc finger-like domains"/>
    <property type="match status" value="1"/>
</dbReference>
<dbReference type="SMART" id="SM00581">
    <property type="entry name" value="PSP"/>
    <property type="match status" value="1"/>
</dbReference>
<keyword evidence="11" id="KW-1185">Reference proteome</keyword>
<protein>
    <submittedName>
        <fullName evidence="10">Blast:Zinc finger CCHC domain-containing protein 8 homolog</fullName>
    </submittedName>
</protein>
<feature type="region of interest" description="Disordered" evidence="8">
    <location>
        <begin position="449"/>
        <end position="493"/>
    </location>
</feature>
<dbReference type="OMA" id="MFYRLRV"/>
<dbReference type="InterPro" id="IPR036875">
    <property type="entry name" value="Znf_CCHC_sf"/>
</dbReference>
<evidence type="ECO:0000256" key="1">
    <source>
        <dbReference type="ARBA" id="ARBA00004642"/>
    </source>
</evidence>
<gene>
    <name evidence="10" type="ORF">DGUA_6G000808</name>
</gene>
<dbReference type="PANTHER" id="PTHR13316">
    <property type="entry name" value="ZINC FINGER, CCHC DOMAIN CONTAINING 8"/>
    <property type="match status" value="1"/>
</dbReference>
<dbReference type="InterPro" id="IPR052115">
    <property type="entry name" value="NEXT_complex_subunit_ZCCHC8"/>
</dbReference>
<dbReference type="InterPro" id="IPR001878">
    <property type="entry name" value="Znf_CCHC"/>
</dbReference>
<sequence>MDDSVIVLDDTQPSLEIIEDGVEDGELDDSEIMVVEAAADTSCTTEILPTSEVSPSLGTQEPTQSLVFEVKFHNKEYFDDLHNKMLDVLGEAFAGRHLDYRTNETELVIGAYDAGEMQPQSPTTPDPNTADLFMIDTSPAPKLQVSQVPSYRRSNTDVLDEETEARKKLKAEAVNKCIRPKNQSSCFNCGEAGHSLRECLQPRNNVRIQRARKKISHRMERYHVDFEQKFGHLRPGKISTKTRHAMGYNRNELPFMFYRLRVMGYPPAWLEDAKMQSSGIAIFNADGTEVTQSDDEEGVSNAFKYDLNKIVEFPGFNVEPGAKFFDDFRHHNVPPFQKSQLKEKFIRSLGERVSKGYRRKKLLDLPAPHDESPTTTAQTNFVEYDMDVEEEAEETGHPPLPVTEPTGKCLPPPPPPPPAEEEGEERSQSPSIEDLKAQQEKLLLQLESNTSLDTSSLTADESITPTTQTQTQSSPTKMTQAQSAPTTPSGTRDLATRQFKATFEGTPILKFSKFDQLPNDSNFRVGVCDVLNFENLPDSTGKYEQMKDLLKNVREKMVKLQNED</sequence>
<evidence type="ECO:0000256" key="2">
    <source>
        <dbReference type="ARBA" id="ARBA00007497"/>
    </source>
</evidence>
<reference evidence="11" key="1">
    <citation type="submission" date="2018-01" db="EMBL/GenBank/DDBJ databases">
        <authorList>
            <person name="Alioto T."/>
            <person name="Alioto T."/>
        </authorList>
    </citation>
    <scope>NUCLEOTIDE SEQUENCE [LARGE SCALE GENOMIC DNA]</scope>
</reference>
<keyword evidence="3" id="KW-0479">Metal-binding</keyword>
<dbReference type="STRING" id="7266.A0A3B0JJD9"/>
<proteinExistence type="inferred from homology"/>
<accession>A0A3B0JJD9</accession>
<dbReference type="PANTHER" id="PTHR13316:SF0">
    <property type="entry name" value="ZINC FINGER CCHC DOMAIN-CONTAINING PROTEIN 8"/>
    <property type="match status" value="1"/>
</dbReference>
<feature type="region of interest" description="Disordered" evidence="8">
    <location>
        <begin position="389"/>
        <end position="433"/>
    </location>
</feature>
<evidence type="ECO:0000259" key="9">
    <source>
        <dbReference type="PROSITE" id="PS50158"/>
    </source>
</evidence>
<dbReference type="GO" id="GO:0003723">
    <property type="term" value="F:RNA binding"/>
    <property type="evidence" value="ECO:0007669"/>
    <property type="project" value="TreeGrafter"/>
</dbReference>
<feature type="compositionally biased region" description="Polar residues" evidence="8">
    <location>
        <begin position="449"/>
        <end position="463"/>
    </location>
</feature>
<dbReference type="GO" id="GO:0005654">
    <property type="term" value="C:nucleoplasm"/>
    <property type="evidence" value="ECO:0007669"/>
    <property type="project" value="UniProtKB-SubCell"/>
</dbReference>
<keyword evidence="4 7" id="KW-0863">Zinc-finger</keyword>
<evidence type="ECO:0000256" key="8">
    <source>
        <dbReference type="SAM" id="MobiDB-lite"/>
    </source>
</evidence>